<organism evidence="5 6">
    <name type="scientific">Pseudoalteromonas obscura</name>
    <dbReference type="NCBI Taxonomy" id="3048491"/>
    <lineage>
        <taxon>Bacteria</taxon>
        <taxon>Pseudomonadati</taxon>
        <taxon>Pseudomonadota</taxon>
        <taxon>Gammaproteobacteria</taxon>
        <taxon>Alteromonadales</taxon>
        <taxon>Pseudoalteromonadaceae</taxon>
        <taxon>Pseudoalteromonas</taxon>
    </lineage>
</organism>
<keyword evidence="1" id="KW-0378">Hydrolase</keyword>
<feature type="domain" description="Chitin-binding type-3" evidence="4">
    <location>
        <begin position="555"/>
        <end position="601"/>
    </location>
</feature>
<dbReference type="InterPro" id="IPR014784">
    <property type="entry name" value="Cu2_ascorb_mOase-like_C"/>
</dbReference>
<dbReference type="Proteomes" id="UP001231915">
    <property type="component" value="Unassembled WGS sequence"/>
</dbReference>
<name>A0ABT7EKC2_9GAMM</name>
<reference evidence="5 6" key="1">
    <citation type="submission" date="2023-05" db="EMBL/GenBank/DDBJ databases">
        <title>Pseudoalteromonas ardens sp. nov., Pseudoalteromonas obscura sp. nov., and Pseudoalteromonas umbrosa sp. nov., isolated from the coral Montipora capitata.</title>
        <authorList>
            <person name="Thomas E.M."/>
            <person name="Smith E.M."/>
            <person name="Papke E."/>
            <person name="Shlafstein M.D."/>
            <person name="Oline D.K."/>
            <person name="Videau P."/>
            <person name="Saw J.H."/>
            <person name="Strangman W.K."/>
            <person name="Ushijima B."/>
        </authorList>
    </citation>
    <scope>NUCLEOTIDE SEQUENCE [LARGE SCALE GENOMIC DNA]</scope>
    <source>
        <strain evidence="5 6">P94</strain>
    </source>
</reference>
<dbReference type="Gene3D" id="2.10.10.20">
    <property type="entry name" value="Carbohydrate-binding module superfamily 5/12"/>
    <property type="match status" value="1"/>
</dbReference>
<dbReference type="EMBL" id="JASJUT010000003">
    <property type="protein sequence ID" value="MDK2595485.1"/>
    <property type="molecule type" value="Genomic_DNA"/>
</dbReference>
<proteinExistence type="predicted"/>
<dbReference type="CDD" id="cd12215">
    <property type="entry name" value="ChiC_BD"/>
    <property type="match status" value="1"/>
</dbReference>
<dbReference type="InterPro" id="IPR036573">
    <property type="entry name" value="CBM_sf_5/12"/>
</dbReference>
<dbReference type="SUPFAM" id="SSF49742">
    <property type="entry name" value="PHM/PNGase F"/>
    <property type="match status" value="1"/>
</dbReference>
<dbReference type="InterPro" id="IPR008977">
    <property type="entry name" value="PHM/PNGase_F_dom_sf"/>
</dbReference>
<protein>
    <submittedName>
        <fullName evidence="5">Peptide-N-glycosidase F-related protein</fullName>
    </submittedName>
</protein>
<evidence type="ECO:0000256" key="3">
    <source>
        <dbReference type="SAM" id="SignalP"/>
    </source>
</evidence>
<evidence type="ECO:0000256" key="1">
    <source>
        <dbReference type="ARBA" id="ARBA00022801"/>
    </source>
</evidence>
<dbReference type="SUPFAM" id="SSF51055">
    <property type="entry name" value="Carbohydrate binding domain"/>
    <property type="match status" value="1"/>
</dbReference>
<dbReference type="SMART" id="SM00495">
    <property type="entry name" value="ChtBD3"/>
    <property type="match status" value="1"/>
</dbReference>
<dbReference type="InterPro" id="IPR015197">
    <property type="entry name" value="PngaseF_C"/>
</dbReference>
<sequence length="609" mass="68213">MKSIFYVFLVWLSFAAVAKTQVLTEYTSFTQHGDHRFAVNLTPVDPSGRHMLELELGCAEQGCSDWDYTVRFEWHQGDTRYEMGRLITPYAGYMQRGMHGFDRSWRRTYYFDVSHLAPVLSGEGTFNVHYGGWGAKKSAFGVSAKLISQPGFYNRQVKRVIPLYESGSEGWPYKTAQDFANLLPAKSVTFEAGEIHAEIKMIVSAHGHALSYDNPEGKAELCGEWCDRYFTLSQDNELIVKQNLWRDNCDQSATFPQGGTYLFSRANWCPGEAVAPFSFSVSTDKTRAQFDLDWQAYSWQPSQYGKDAPRYIVNALLVTYGDYDLKEDIALKRILKPNATMPDRFGMSCGEIEVEIENLGNSDIDELWFDYGVEGQKAQQYYWQGELPAGETKQINFATAYMGRFAANGSELTVAVRSTADQQGINNTQTVKMKAPIALGTSAVLHLLSGKQGAETSVSIVDRDQNTVKQWATFSNAAWHALPLDVPAGCYTLKINDSEHDGLAFPFFNQQKGKGEIKLHHSGKADAHVTRLEADFGRELSIPITIGFEFGGCAASDWQKDVAYQTPGQQVAYQGVIYQARHWSYNFAPDRAGPYDAWHAVSYCDGSAL</sequence>
<evidence type="ECO:0000256" key="2">
    <source>
        <dbReference type="ARBA" id="ARBA00023157"/>
    </source>
</evidence>
<accession>A0ABT7EKC2</accession>
<keyword evidence="6" id="KW-1185">Reference proteome</keyword>
<keyword evidence="3" id="KW-0732">Signal</keyword>
<feature type="signal peptide" evidence="3">
    <location>
        <begin position="1"/>
        <end position="18"/>
    </location>
</feature>
<evidence type="ECO:0000313" key="6">
    <source>
        <dbReference type="Proteomes" id="UP001231915"/>
    </source>
</evidence>
<dbReference type="RefSeq" id="WP_284137173.1">
    <property type="nucleotide sequence ID" value="NZ_JASJUT010000003.1"/>
</dbReference>
<feature type="chain" id="PRO_5045526651" evidence="3">
    <location>
        <begin position="19"/>
        <end position="609"/>
    </location>
</feature>
<evidence type="ECO:0000313" key="5">
    <source>
        <dbReference type="EMBL" id="MDK2595485.1"/>
    </source>
</evidence>
<evidence type="ECO:0000259" key="4">
    <source>
        <dbReference type="SMART" id="SM00495"/>
    </source>
</evidence>
<keyword evidence="2" id="KW-1015">Disulfide bond</keyword>
<dbReference type="Gene3D" id="2.60.120.230">
    <property type="match status" value="2"/>
</dbReference>
<dbReference type="InterPro" id="IPR003610">
    <property type="entry name" value="CBM5/12"/>
</dbReference>
<dbReference type="Pfam" id="PF09113">
    <property type="entry name" value="N-glycanase_C"/>
    <property type="match status" value="1"/>
</dbReference>
<comment type="caution">
    <text evidence="5">The sequence shown here is derived from an EMBL/GenBank/DDBJ whole genome shotgun (WGS) entry which is preliminary data.</text>
</comment>
<gene>
    <name evidence="5" type="ORF">QNM18_10555</name>
</gene>